<evidence type="ECO:0000256" key="3">
    <source>
        <dbReference type="ARBA" id="ARBA00037882"/>
    </source>
</evidence>
<evidence type="ECO:0000256" key="1">
    <source>
        <dbReference type="ARBA" id="ARBA00023002"/>
    </source>
</evidence>
<dbReference type="InterPro" id="IPR017806">
    <property type="entry name" value="EgtB"/>
</dbReference>
<dbReference type="InterPro" id="IPR042095">
    <property type="entry name" value="SUMF_sf"/>
</dbReference>
<comment type="caution">
    <text evidence="6">The sequence shown here is derived from an EMBL/GenBank/DDBJ whole genome shotgun (WGS) entry which is preliminary data.</text>
</comment>
<dbReference type="RefSeq" id="WP_049700626.1">
    <property type="nucleotide sequence ID" value="NZ_JAQDQF010000013.1"/>
</dbReference>
<evidence type="ECO:0000259" key="4">
    <source>
        <dbReference type="Pfam" id="PF03781"/>
    </source>
</evidence>
<dbReference type="InterPro" id="IPR051043">
    <property type="entry name" value="Sulfatase_Mod_Factor_Kinase"/>
</dbReference>
<dbReference type="InterPro" id="IPR024775">
    <property type="entry name" value="DinB-like"/>
</dbReference>
<feature type="domain" description="Sulfatase-modifying factor enzyme-like" evidence="4">
    <location>
        <begin position="367"/>
        <end position="441"/>
    </location>
</feature>
<dbReference type="SUPFAM" id="SSF56436">
    <property type="entry name" value="C-type lectin-like"/>
    <property type="match status" value="1"/>
</dbReference>
<dbReference type="PANTHER" id="PTHR23150:SF36">
    <property type="entry name" value="HERCYNINE OXYGENASE"/>
    <property type="match status" value="1"/>
</dbReference>
<feature type="domain" description="DinB-like" evidence="5">
    <location>
        <begin position="29"/>
        <end position="158"/>
    </location>
</feature>
<feature type="domain" description="Sulfatase-modifying factor enzyme-like" evidence="4">
    <location>
        <begin position="194"/>
        <end position="334"/>
    </location>
</feature>
<keyword evidence="2" id="KW-0408">Iron</keyword>
<keyword evidence="1" id="KW-0560">Oxidoreductase</keyword>
<dbReference type="InterPro" id="IPR016187">
    <property type="entry name" value="CTDL_fold"/>
</dbReference>
<dbReference type="PANTHER" id="PTHR23150">
    <property type="entry name" value="SULFATASE MODIFYING FACTOR 1, 2"/>
    <property type="match status" value="1"/>
</dbReference>
<evidence type="ECO:0000256" key="2">
    <source>
        <dbReference type="ARBA" id="ARBA00023004"/>
    </source>
</evidence>
<dbReference type="InterPro" id="IPR005532">
    <property type="entry name" value="SUMF_dom"/>
</dbReference>
<evidence type="ECO:0000313" key="6">
    <source>
        <dbReference type="EMBL" id="KNA89847.1"/>
    </source>
</evidence>
<evidence type="ECO:0000259" key="5">
    <source>
        <dbReference type="Pfam" id="PF12867"/>
    </source>
</evidence>
<evidence type="ECO:0000313" key="7">
    <source>
        <dbReference type="Proteomes" id="UP000037247"/>
    </source>
</evidence>
<dbReference type="Pfam" id="PF03781">
    <property type="entry name" value="FGE-sulfatase"/>
    <property type="match status" value="2"/>
</dbReference>
<accession>A0ABR5I8B2</accession>
<sequence length="441" mass="49832">MSITNRISAEQISAPATDEASRTRRFLDIRALTDQLCSTLSAEDQTPQSMTAASPAKWHRAHVTWFFEEFILRNDPSYVVYDETFRYLFNSYYETVGERHPRPDRGLVTRPGITDITRYREYVDAAMTELLQRGDHDESTLGLLELGCNHEQQHQELILMDLKHLFSTHHFDPVYVDRPADEQGEPDALTWREVAGGVVEVGTPFAGSGTTPETFAYDNEGPRHRVFLEDFEIAERAVTNADWLDFIADDGYRRHELWLSNGWAHINETGWRAPGYWSFDDGEWTTFTLSGRRPVVWDEPVAHVSFYEADAFARWAGARLPTEFEWEYAATGAPSVPGGPNPAGVGGARGELLDPARCHPRRAGSAMIGDVWEWTSSAYLPYPGFAPANGAVGEYNGKFMCDQHVLRGASAITPRGHERVSYRNFFPADSRWVFSGLRLAR</sequence>
<protein>
    <submittedName>
        <fullName evidence="6">Sulfatase maturase</fullName>
    </submittedName>
</protein>
<gene>
    <name evidence="6" type="ORF">ABW18_19465</name>
</gene>
<name>A0ABR5I8B2_9ACTN</name>
<organism evidence="6 7">
    <name type="scientific">Gordonia jacobaea</name>
    <dbReference type="NCBI Taxonomy" id="122202"/>
    <lineage>
        <taxon>Bacteria</taxon>
        <taxon>Bacillati</taxon>
        <taxon>Actinomycetota</taxon>
        <taxon>Actinomycetes</taxon>
        <taxon>Mycobacteriales</taxon>
        <taxon>Gordoniaceae</taxon>
        <taxon>Gordonia</taxon>
    </lineage>
</organism>
<keyword evidence="7" id="KW-1185">Reference proteome</keyword>
<dbReference type="Proteomes" id="UP000037247">
    <property type="component" value="Unassembled WGS sequence"/>
</dbReference>
<reference evidence="6 7" key="1">
    <citation type="submission" date="2015-05" db="EMBL/GenBank/DDBJ databases">
        <title>Draft genome sequence of the bacterium Gordonia jacobaea a new member of the Gordonia genus.</title>
        <authorList>
            <person name="Jimenez-Galisteo G."/>
            <person name="Dominguez A."/>
            <person name="Munoz E."/>
            <person name="Vinas M."/>
        </authorList>
    </citation>
    <scope>NUCLEOTIDE SEQUENCE [LARGE SCALE GENOMIC DNA]</scope>
    <source>
        <strain evidence="7">mv1</strain>
    </source>
</reference>
<dbReference type="EMBL" id="LDTZ01000022">
    <property type="protein sequence ID" value="KNA89847.1"/>
    <property type="molecule type" value="Genomic_DNA"/>
</dbReference>
<dbReference type="NCBIfam" id="TIGR03440">
    <property type="entry name" value="egtB_TIGR03440"/>
    <property type="match status" value="1"/>
</dbReference>
<comment type="pathway">
    <text evidence="3">Amino-acid biosynthesis; ergothioneine biosynthesis.</text>
</comment>
<proteinExistence type="predicted"/>
<dbReference type="Pfam" id="PF12867">
    <property type="entry name" value="DinB_2"/>
    <property type="match status" value="1"/>
</dbReference>
<dbReference type="Gene3D" id="3.90.1580.10">
    <property type="entry name" value="paralog of FGE (formylglycine-generating enzyme)"/>
    <property type="match status" value="1"/>
</dbReference>